<feature type="transmembrane region" description="Helical" evidence="1">
    <location>
        <begin position="6"/>
        <end position="26"/>
    </location>
</feature>
<gene>
    <name evidence="2" type="ORF">SCH01S_45_01030</name>
</gene>
<dbReference type="RefSeq" id="WP_157032913.1">
    <property type="nucleotide sequence ID" value="NZ_BBWU01000045.1"/>
</dbReference>
<keyword evidence="1" id="KW-1133">Transmembrane helix</keyword>
<comment type="caution">
    <text evidence="2">The sequence shown here is derived from an EMBL/GenBank/DDBJ whole genome shotgun (WGS) entry which is preliminary data.</text>
</comment>
<reference evidence="2 3" key="1">
    <citation type="submission" date="2015-04" db="EMBL/GenBank/DDBJ databases">
        <title>Whole genome shotgun sequence of Sphingomonas changbaiensis NBRC 104936.</title>
        <authorList>
            <person name="Katano-Makiyama Y."/>
            <person name="Hosoyama A."/>
            <person name="Hashimoto M."/>
            <person name="Noguchi M."/>
            <person name="Tsuchikane K."/>
            <person name="Ohji S."/>
            <person name="Yamazoe A."/>
            <person name="Ichikawa N."/>
            <person name="Kimura A."/>
            <person name="Fujita N."/>
        </authorList>
    </citation>
    <scope>NUCLEOTIDE SEQUENCE [LARGE SCALE GENOMIC DNA]</scope>
    <source>
        <strain evidence="2 3">NBRC 104936</strain>
    </source>
</reference>
<keyword evidence="1" id="KW-0812">Transmembrane</keyword>
<evidence type="ECO:0000256" key="1">
    <source>
        <dbReference type="SAM" id="Phobius"/>
    </source>
</evidence>
<evidence type="ECO:0000313" key="2">
    <source>
        <dbReference type="EMBL" id="GAO40260.1"/>
    </source>
</evidence>
<sequence length="50" mass="5374">MTQLPLPDLLSLLQAVGGLCLIALLARRRAASRSDWEGAVGKLSGRVRED</sequence>
<accession>A0A0E9MSZ4</accession>
<protein>
    <submittedName>
        <fullName evidence="2">Uncharacterized protein</fullName>
    </submittedName>
</protein>
<dbReference type="AlphaFoldDB" id="A0A0E9MSZ4"/>
<evidence type="ECO:0000313" key="3">
    <source>
        <dbReference type="Proteomes" id="UP000033202"/>
    </source>
</evidence>
<keyword evidence="3" id="KW-1185">Reference proteome</keyword>
<dbReference type="Proteomes" id="UP000033202">
    <property type="component" value="Unassembled WGS sequence"/>
</dbReference>
<dbReference type="STRING" id="1219043.SCH01S_45_01030"/>
<organism evidence="2 3">
    <name type="scientific">Sphingomonas changbaiensis NBRC 104936</name>
    <dbReference type="NCBI Taxonomy" id="1219043"/>
    <lineage>
        <taxon>Bacteria</taxon>
        <taxon>Pseudomonadati</taxon>
        <taxon>Pseudomonadota</taxon>
        <taxon>Alphaproteobacteria</taxon>
        <taxon>Sphingomonadales</taxon>
        <taxon>Sphingomonadaceae</taxon>
        <taxon>Sphingomonas</taxon>
    </lineage>
</organism>
<proteinExistence type="predicted"/>
<dbReference type="EMBL" id="BBWU01000045">
    <property type="protein sequence ID" value="GAO40260.1"/>
    <property type="molecule type" value="Genomic_DNA"/>
</dbReference>
<name>A0A0E9MSZ4_9SPHN</name>
<keyword evidence="1" id="KW-0472">Membrane</keyword>